<accession>A0AAD9VC71</accession>
<feature type="compositionally biased region" description="Basic residues" evidence="1">
    <location>
        <begin position="226"/>
        <end position="239"/>
    </location>
</feature>
<dbReference type="InterPro" id="IPR006058">
    <property type="entry name" value="2Fe2S_fd_BS"/>
</dbReference>
<dbReference type="GO" id="GO:0006281">
    <property type="term" value="P:DNA repair"/>
    <property type="evidence" value="ECO:0007669"/>
    <property type="project" value="UniProtKB-ARBA"/>
</dbReference>
<dbReference type="AlphaFoldDB" id="A0AAD9VC71"/>
<organism evidence="2 3">
    <name type="scientific">Acropora cervicornis</name>
    <name type="common">Staghorn coral</name>
    <dbReference type="NCBI Taxonomy" id="6130"/>
    <lineage>
        <taxon>Eukaryota</taxon>
        <taxon>Metazoa</taxon>
        <taxon>Cnidaria</taxon>
        <taxon>Anthozoa</taxon>
        <taxon>Hexacorallia</taxon>
        <taxon>Scleractinia</taxon>
        <taxon>Astrocoeniina</taxon>
        <taxon>Acroporidae</taxon>
        <taxon>Acropora</taxon>
    </lineage>
</organism>
<reference evidence="2" key="2">
    <citation type="journal article" date="2023" name="Science">
        <title>Genomic signatures of disease resistance in endangered staghorn corals.</title>
        <authorList>
            <person name="Vollmer S.V."/>
            <person name="Selwyn J.D."/>
            <person name="Despard B.A."/>
            <person name="Roesel C.L."/>
        </authorList>
    </citation>
    <scope>NUCLEOTIDE SEQUENCE</scope>
    <source>
        <strain evidence="2">K2</strain>
    </source>
</reference>
<dbReference type="InterPro" id="IPR011604">
    <property type="entry name" value="PDDEXK-like_dom_sf"/>
</dbReference>
<comment type="caution">
    <text evidence="2">The sequence shown here is derived from an EMBL/GenBank/DDBJ whole genome shotgun (WGS) entry which is preliminary data.</text>
</comment>
<dbReference type="PROSITE" id="PS00197">
    <property type="entry name" value="2FE2S_FER_1"/>
    <property type="match status" value="1"/>
</dbReference>
<feature type="region of interest" description="Disordered" evidence="1">
    <location>
        <begin position="226"/>
        <end position="250"/>
    </location>
</feature>
<dbReference type="SUPFAM" id="SSF52980">
    <property type="entry name" value="Restriction endonuclease-like"/>
    <property type="match status" value="1"/>
</dbReference>
<name>A0AAD9VC71_ACRCE</name>
<dbReference type="GO" id="GO:0051537">
    <property type="term" value="F:2 iron, 2 sulfur cluster binding"/>
    <property type="evidence" value="ECO:0007669"/>
    <property type="project" value="InterPro"/>
</dbReference>
<evidence type="ECO:0000313" key="2">
    <source>
        <dbReference type="EMBL" id="KAK2568969.1"/>
    </source>
</evidence>
<dbReference type="Proteomes" id="UP001249851">
    <property type="component" value="Unassembled WGS sequence"/>
</dbReference>
<dbReference type="EMBL" id="JARQWQ010000011">
    <property type="protein sequence ID" value="KAK2568969.1"/>
    <property type="molecule type" value="Genomic_DNA"/>
</dbReference>
<sequence length="582" mass="66393">MKECDVLSNFCAKLQLKTSGTKETLIERLSPLKDEALFEKRISFIDKKFKFKTTLPQANVPPATACWKFDATLFPKSGQVDIDNYQAHKRQGRTGQYRKAHRMFQSRRMKHIKVLKRDGHIKYVKASVLKSFSSDVTRTVTVLFEGNIQRKAFCECPVGACGLCCHAILVLLQLKHFNEHKNFLLALTCTQKLQKWHRPSISEKARAKAKSASHIRLKYLRNTRSARKPISHTRSKRKIEKSSTSKSANDTDASDWFVRDVSNISYKVQDKLKQSQANVNISNHFFKCLNKYKISSGLNQHLDYKNAYLCRIIQREHDYTTHSVCYNEAVLTPKFKGKAEDIWHSVLQSSDTEAVETVTDVSKINSESLFSTDKTKDLLSLLSQSSDNITVKLPKYENANTIGCSNYVDIAQGSPEWFTNRIGMITASVPVSSCGFFKHPQDPRYGASPDGIGETFALEVKTRAEDSESPLEKISGSHLVQTNFQMACTGGDITFLQSYLPEKEISHFFYVKRNDLLINVVKDITDHMLENKPFIEWHYDEHSSLKNLGQQLMGTTATFERLRPLRSWINVLARDVQKVSFC</sequence>
<dbReference type="Gene3D" id="3.90.320.10">
    <property type="match status" value="1"/>
</dbReference>
<protein>
    <recommendedName>
        <fullName evidence="4">SWIM-type domain-containing protein</fullName>
    </recommendedName>
</protein>
<dbReference type="InterPro" id="IPR011335">
    <property type="entry name" value="Restrct_endonuc-II-like"/>
</dbReference>
<evidence type="ECO:0000313" key="3">
    <source>
        <dbReference type="Proteomes" id="UP001249851"/>
    </source>
</evidence>
<evidence type="ECO:0008006" key="4">
    <source>
        <dbReference type="Google" id="ProtNLM"/>
    </source>
</evidence>
<reference evidence="2" key="1">
    <citation type="journal article" date="2023" name="G3 (Bethesda)">
        <title>Whole genome assembly and annotation of the endangered Caribbean coral Acropora cervicornis.</title>
        <authorList>
            <person name="Selwyn J.D."/>
            <person name="Vollmer S.V."/>
        </authorList>
    </citation>
    <scope>NUCLEOTIDE SEQUENCE</scope>
    <source>
        <strain evidence="2">K2</strain>
    </source>
</reference>
<proteinExistence type="predicted"/>
<gene>
    <name evidence="2" type="ORF">P5673_007082</name>
</gene>
<keyword evidence="3" id="KW-1185">Reference proteome</keyword>
<evidence type="ECO:0000256" key="1">
    <source>
        <dbReference type="SAM" id="MobiDB-lite"/>
    </source>
</evidence>